<evidence type="ECO:0000259" key="1">
    <source>
        <dbReference type="Pfam" id="PF12867"/>
    </source>
</evidence>
<dbReference type="AlphaFoldDB" id="A0A1P9WS09"/>
<dbReference type="EMBL" id="CP014263">
    <property type="protein sequence ID" value="AQG78165.1"/>
    <property type="molecule type" value="Genomic_DNA"/>
</dbReference>
<evidence type="ECO:0000313" key="3">
    <source>
        <dbReference type="Proteomes" id="UP000187941"/>
    </source>
</evidence>
<dbReference type="SUPFAM" id="SSF109854">
    <property type="entry name" value="DinB/YfiT-like putative metalloenzymes"/>
    <property type="match status" value="1"/>
</dbReference>
<name>A0A1P9WS09_9BACT</name>
<dbReference type="RefSeq" id="WP_077129587.1">
    <property type="nucleotide sequence ID" value="NZ_CP014263.1"/>
</dbReference>
<protein>
    <recommendedName>
        <fullName evidence="1">DinB-like domain-containing protein</fullName>
    </recommendedName>
</protein>
<accession>A0A1P9WS09</accession>
<dbReference type="KEGG" id="smon:AWR27_01660"/>
<keyword evidence="3" id="KW-1185">Reference proteome</keyword>
<dbReference type="OrthoDB" id="954225at2"/>
<proteinExistence type="predicted"/>
<dbReference type="Pfam" id="PF12867">
    <property type="entry name" value="DinB_2"/>
    <property type="match status" value="1"/>
</dbReference>
<dbReference type="STRING" id="1178516.AWR27_01660"/>
<dbReference type="Gene3D" id="1.20.120.450">
    <property type="entry name" value="dinb family like domain"/>
    <property type="match status" value="1"/>
</dbReference>
<evidence type="ECO:0000313" key="2">
    <source>
        <dbReference type="EMBL" id="AQG78165.1"/>
    </source>
</evidence>
<reference evidence="2 3" key="1">
    <citation type="submission" date="2016-01" db="EMBL/GenBank/DDBJ databases">
        <authorList>
            <person name="Oliw E.H."/>
        </authorList>
    </citation>
    <scope>NUCLEOTIDE SEQUENCE [LARGE SCALE GENOMIC DNA]</scope>
    <source>
        <strain evidence="2 3">DY10</strain>
    </source>
</reference>
<dbReference type="InterPro" id="IPR024775">
    <property type="entry name" value="DinB-like"/>
</dbReference>
<dbReference type="InterPro" id="IPR034660">
    <property type="entry name" value="DinB/YfiT-like"/>
</dbReference>
<feature type="domain" description="DinB-like" evidence="1">
    <location>
        <begin position="13"/>
        <end position="166"/>
    </location>
</feature>
<sequence length="177" mass="20063">MTFEATKIELSSSLQTITDLLPTLTDSDWSRPQNGKWTVGQEFEHLRVSTQGTAFLLSPMNRTAWRANERESRSYDTIVAEYKAALAARGPITNNAFGPTADSDHLTVAKQAERWQQVVEQLRSVVASLPETELDAYTVWKHPLLGPLTGREMLYFTAYHARHHHASLTRKQMDVHL</sequence>
<gene>
    <name evidence="2" type="ORF">AWR27_01660</name>
</gene>
<organism evidence="2 3">
    <name type="scientific">Spirosoma montaniterrae</name>
    <dbReference type="NCBI Taxonomy" id="1178516"/>
    <lineage>
        <taxon>Bacteria</taxon>
        <taxon>Pseudomonadati</taxon>
        <taxon>Bacteroidota</taxon>
        <taxon>Cytophagia</taxon>
        <taxon>Cytophagales</taxon>
        <taxon>Cytophagaceae</taxon>
        <taxon>Spirosoma</taxon>
    </lineage>
</organism>
<dbReference type="Proteomes" id="UP000187941">
    <property type="component" value="Chromosome"/>
</dbReference>